<dbReference type="Pfam" id="PF00419">
    <property type="entry name" value="Fimbrial"/>
    <property type="match status" value="1"/>
</dbReference>
<evidence type="ECO:0000256" key="1">
    <source>
        <dbReference type="ARBA" id="ARBA00004561"/>
    </source>
</evidence>
<dbReference type="EMBL" id="AAGXGX010000037">
    <property type="protein sequence ID" value="EBS9878539.1"/>
    <property type="molecule type" value="Genomic_DNA"/>
</dbReference>
<dbReference type="AlphaFoldDB" id="A0A5V1AGR3"/>
<dbReference type="InterPro" id="IPR008966">
    <property type="entry name" value="Adhesion_dom_sf"/>
</dbReference>
<reference evidence="6" key="1">
    <citation type="submission" date="2018-07" db="EMBL/GenBank/DDBJ databases">
        <authorList>
            <consortium name="GenomeTrakr network: Whole genome sequencing for foodborne pathogen traceback"/>
        </authorList>
    </citation>
    <scope>NUCLEOTIDE SEQUENCE</scope>
    <source>
        <strain evidence="6">CFSAN065048</strain>
    </source>
</reference>
<evidence type="ECO:0000256" key="4">
    <source>
        <dbReference type="ARBA" id="ARBA00023263"/>
    </source>
</evidence>
<comment type="subcellular location">
    <subcellularLocation>
        <location evidence="1">Fimbrium</location>
    </subcellularLocation>
</comment>
<evidence type="ECO:0000313" key="6">
    <source>
        <dbReference type="EMBL" id="EBS9878539.1"/>
    </source>
</evidence>
<dbReference type="SUPFAM" id="SSF49401">
    <property type="entry name" value="Bacterial adhesins"/>
    <property type="match status" value="1"/>
</dbReference>
<sequence>MIGAFVMEKIPLFMTVILLTAINIPGAAVARTMGWGTVSMQGSIVETACAIEMNSREQIVDLQVVPVSLLASKGAGVPRPFKIRLINCTQQRVNPNLPPWHSFSVTFDAVSDGDLIRVDGDAEGVGLQIVDEWGNVARPGKEMPMNDIKPGNYDLHYTMHLLANNKPLRAGFFRSVVRFKMDYY</sequence>
<feature type="domain" description="Fimbrial-type adhesion" evidence="5">
    <location>
        <begin position="39"/>
        <end position="183"/>
    </location>
</feature>
<comment type="similarity">
    <text evidence="2">Belongs to the fimbrial protein family.</text>
</comment>
<protein>
    <submittedName>
        <fullName evidence="6">Type 1 fimbrial protein</fullName>
    </submittedName>
</protein>
<evidence type="ECO:0000259" key="5">
    <source>
        <dbReference type="Pfam" id="PF00419"/>
    </source>
</evidence>
<accession>A0A5V1AGR3</accession>
<keyword evidence="3" id="KW-0732">Signal</keyword>
<dbReference type="Gene3D" id="2.60.40.1090">
    <property type="entry name" value="Fimbrial-type adhesion domain"/>
    <property type="match status" value="1"/>
</dbReference>
<evidence type="ECO:0000256" key="3">
    <source>
        <dbReference type="ARBA" id="ARBA00022729"/>
    </source>
</evidence>
<dbReference type="GO" id="GO:0043709">
    <property type="term" value="P:cell adhesion involved in single-species biofilm formation"/>
    <property type="evidence" value="ECO:0007669"/>
    <property type="project" value="TreeGrafter"/>
</dbReference>
<proteinExistence type="inferred from homology"/>
<dbReference type="GO" id="GO:0009289">
    <property type="term" value="C:pilus"/>
    <property type="evidence" value="ECO:0007669"/>
    <property type="project" value="UniProtKB-SubCell"/>
</dbReference>
<gene>
    <name evidence="6" type="ORF">CEJ02_23295</name>
</gene>
<dbReference type="InterPro" id="IPR050263">
    <property type="entry name" value="Bact_Fimbrial_Adh_Pro"/>
</dbReference>
<evidence type="ECO:0000256" key="2">
    <source>
        <dbReference type="ARBA" id="ARBA00006671"/>
    </source>
</evidence>
<name>A0A5V1AGR3_SALER</name>
<dbReference type="InterPro" id="IPR000259">
    <property type="entry name" value="Adhesion_dom_fimbrial"/>
</dbReference>
<keyword evidence="4" id="KW-0281">Fimbrium</keyword>
<dbReference type="InterPro" id="IPR036937">
    <property type="entry name" value="Adhesion_dom_fimbrial_sf"/>
</dbReference>
<organism evidence="6">
    <name type="scientific">Salmonella enterica</name>
    <name type="common">Salmonella choleraesuis</name>
    <dbReference type="NCBI Taxonomy" id="28901"/>
    <lineage>
        <taxon>Bacteria</taxon>
        <taxon>Pseudomonadati</taxon>
        <taxon>Pseudomonadota</taxon>
        <taxon>Gammaproteobacteria</taxon>
        <taxon>Enterobacterales</taxon>
        <taxon>Enterobacteriaceae</taxon>
        <taxon>Salmonella</taxon>
    </lineage>
</organism>
<dbReference type="PANTHER" id="PTHR33420:SF12">
    <property type="entry name" value="FIMBRIN-LIKE PROTEIN FIMI-RELATED"/>
    <property type="match status" value="1"/>
</dbReference>
<dbReference type="PANTHER" id="PTHR33420">
    <property type="entry name" value="FIMBRIAL SUBUNIT ELFA-RELATED"/>
    <property type="match status" value="1"/>
</dbReference>
<comment type="caution">
    <text evidence="6">The sequence shown here is derived from an EMBL/GenBank/DDBJ whole genome shotgun (WGS) entry which is preliminary data.</text>
</comment>